<comment type="caution">
    <text evidence="1">The sequence shown here is derived from an EMBL/GenBank/DDBJ whole genome shotgun (WGS) entry which is preliminary data.</text>
</comment>
<accession>A0A4E0QUJ0</accession>
<sequence>METKSDLVQKSTASSTTVFWILAIPVLSTESSLCYSSFSNTEATRIKFVSLKPLQYLAVLPYFSGSNSV</sequence>
<protein>
    <submittedName>
        <fullName evidence="1">Uncharacterized protein</fullName>
    </submittedName>
</protein>
<name>A0A4E0QUJ0_FASHE</name>
<gene>
    <name evidence="1" type="ORF">D915_010214</name>
</gene>
<dbReference type="EMBL" id="JXXN02008010">
    <property type="protein sequence ID" value="THD18915.1"/>
    <property type="molecule type" value="Genomic_DNA"/>
</dbReference>
<proteinExistence type="predicted"/>
<keyword evidence="2" id="KW-1185">Reference proteome</keyword>
<dbReference type="AlphaFoldDB" id="A0A4E0QUJ0"/>
<reference evidence="1" key="1">
    <citation type="submission" date="2019-03" db="EMBL/GenBank/DDBJ databases">
        <title>Improved annotation for the trematode Fasciola hepatica.</title>
        <authorList>
            <person name="Choi Y.-J."/>
            <person name="Martin J."/>
            <person name="Mitreva M."/>
        </authorList>
    </citation>
    <scope>NUCLEOTIDE SEQUENCE [LARGE SCALE GENOMIC DNA]</scope>
</reference>
<evidence type="ECO:0000313" key="1">
    <source>
        <dbReference type="EMBL" id="THD18915.1"/>
    </source>
</evidence>
<dbReference type="Proteomes" id="UP000230066">
    <property type="component" value="Unassembled WGS sequence"/>
</dbReference>
<organism evidence="1 2">
    <name type="scientific">Fasciola hepatica</name>
    <name type="common">Liver fluke</name>
    <dbReference type="NCBI Taxonomy" id="6192"/>
    <lineage>
        <taxon>Eukaryota</taxon>
        <taxon>Metazoa</taxon>
        <taxon>Spiralia</taxon>
        <taxon>Lophotrochozoa</taxon>
        <taxon>Platyhelminthes</taxon>
        <taxon>Trematoda</taxon>
        <taxon>Digenea</taxon>
        <taxon>Plagiorchiida</taxon>
        <taxon>Echinostomata</taxon>
        <taxon>Echinostomatoidea</taxon>
        <taxon>Fasciolidae</taxon>
        <taxon>Fasciola</taxon>
    </lineage>
</organism>
<evidence type="ECO:0000313" key="2">
    <source>
        <dbReference type="Proteomes" id="UP000230066"/>
    </source>
</evidence>